<dbReference type="AlphaFoldDB" id="X0XYB7"/>
<proteinExistence type="predicted"/>
<protein>
    <submittedName>
        <fullName evidence="2">Uncharacterized protein</fullName>
    </submittedName>
</protein>
<reference evidence="2" key="1">
    <citation type="journal article" date="2014" name="Front. Microbiol.">
        <title>High frequency of phylogenetically diverse reductive dehalogenase-homologous genes in deep subseafloor sedimentary metagenomes.</title>
        <authorList>
            <person name="Kawai M."/>
            <person name="Futagami T."/>
            <person name="Toyoda A."/>
            <person name="Takaki Y."/>
            <person name="Nishi S."/>
            <person name="Hori S."/>
            <person name="Arai W."/>
            <person name="Tsubouchi T."/>
            <person name="Morono Y."/>
            <person name="Uchiyama I."/>
            <person name="Ito T."/>
            <person name="Fujiyama A."/>
            <person name="Inagaki F."/>
            <person name="Takami H."/>
        </authorList>
    </citation>
    <scope>NUCLEOTIDE SEQUENCE</scope>
    <source>
        <strain evidence="2">Expedition CK06-06</strain>
    </source>
</reference>
<dbReference type="EMBL" id="BARS01043735">
    <property type="protein sequence ID" value="GAG41558.1"/>
    <property type="molecule type" value="Genomic_DNA"/>
</dbReference>
<keyword evidence="1" id="KW-0812">Transmembrane</keyword>
<feature type="non-terminal residue" evidence="2">
    <location>
        <position position="1"/>
    </location>
</feature>
<organism evidence="2">
    <name type="scientific">marine sediment metagenome</name>
    <dbReference type="NCBI Taxonomy" id="412755"/>
    <lineage>
        <taxon>unclassified sequences</taxon>
        <taxon>metagenomes</taxon>
        <taxon>ecological metagenomes</taxon>
    </lineage>
</organism>
<accession>X0XYB7</accession>
<comment type="caution">
    <text evidence="2">The sequence shown here is derived from an EMBL/GenBank/DDBJ whole genome shotgun (WGS) entry which is preliminary data.</text>
</comment>
<name>X0XYB7_9ZZZZ</name>
<gene>
    <name evidence="2" type="ORF">S01H1_66164</name>
</gene>
<sequence length="46" mass="5568">GEWLNIYLWLLVIADTMAIIGTLWLLRSYKRSRKQNKEEEKDEQES</sequence>
<evidence type="ECO:0000313" key="2">
    <source>
        <dbReference type="EMBL" id="GAG41558.1"/>
    </source>
</evidence>
<evidence type="ECO:0000256" key="1">
    <source>
        <dbReference type="SAM" id="Phobius"/>
    </source>
</evidence>
<keyword evidence="1" id="KW-0472">Membrane</keyword>
<keyword evidence="1" id="KW-1133">Transmembrane helix</keyword>
<feature type="transmembrane region" description="Helical" evidence="1">
    <location>
        <begin position="6"/>
        <end position="26"/>
    </location>
</feature>